<dbReference type="RefSeq" id="WP_129132921.1">
    <property type="nucleotide sequence ID" value="NZ_SDHW01000010.1"/>
</dbReference>
<feature type="signal peptide" evidence="5">
    <location>
        <begin position="1"/>
        <end position="19"/>
    </location>
</feature>
<evidence type="ECO:0000256" key="3">
    <source>
        <dbReference type="ARBA" id="ARBA00022801"/>
    </source>
</evidence>
<dbReference type="GO" id="GO:0004040">
    <property type="term" value="F:amidase activity"/>
    <property type="evidence" value="ECO:0007669"/>
    <property type="project" value="InterPro"/>
</dbReference>
<evidence type="ECO:0000313" key="8">
    <source>
        <dbReference type="Proteomes" id="UP000290204"/>
    </source>
</evidence>
<evidence type="ECO:0000256" key="5">
    <source>
        <dbReference type="SAM" id="SignalP"/>
    </source>
</evidence>
<sequence length="425" mass="47812">MRRLLYLSMALFAFVAANAQTISIEEYIDAYKEIAMKEMIRTGVPASITLAQGIVETENGNSKLVKKSNNHFGIKCKETWTGPSVSHDDDAPGECFRVYNNAEESYIDHSNFLRTRKHYNFLFDLNPADYKAWAYGLKKAGYATNPAYPAMLIKYIEKYNLNEYSLIAITRKTGNEPILAKNEQPVSSTPVTTAVTTVQQQPVATQTVAKSQPEVAAVVKKEEPKKEVVKVAVDYPSGEFRINDTRVVYVAKGTAFLAIAQKYNVQLKWLFDFNDLKEAEQLEKDQLIYLQRKRRTGVDVVHIVTEGETVYDIAQAQGIRLDALLQLNRITVNQQPAVGEKIFLQTPATAVPKLAVTIKEIVLQPATEADEMVMLNKEVIVHVVQPKETLYSISKKYEVSLVQIQQWNKLAGTDLKEGSEIIINK</sequence>
<dbReference type="InterPro" id="IPR051056">
    <property type="entry name" value="Glycosyl_Hydrolase_73"/>
</dbReference>
<evidence type="ECO:0000313" key="7">
    <source>
        <dbReference type="EMBL" id="RXK57522.1"/>
    </source>
</evidence>
<keyword evidence="2" id="KW-0081">Bacteriolytic enzyme</keyword>
<keyword evidence="8" id="KW-1185">Reference proteome</keyword>
<dbReference type="PROSITE" id="PS51782">
    <property type="entry name" value="LYSM"/>
    <property type="match status" value="2"/>
</dbReference>
<dbReference type="PANTHER" id="PTHR33308">
    <property type="entry name" value="PEPTIDOGLYCAN HYDROLASE FLGJ"/>
    <property type="match status" value="1"/>
</dbReference>
<evidence type="ECO:0000256" key="1">
    <source>
        <dbReference type="ARBA" id="ARBA00022529"/>
    </source>
</evidence>
<dbReference type="OrthoDB" id="977752at2"/>
<dbReference type="GO" id="GO:0042742">
    <property type="term" value="P:defense response to bacterium"/>
    <property type="evidence" value="ECO:0007669"/>
    <property type="project" value="UniProtKB-KW"/>
</dbReference>
<dbReference type="EMBL" id="SDHW01000010">
    <property type="protein sequence ID" value="RXK57522.1"/>
    <property type="molecule type" value="Genomic_DNA"/>
</dbReference>
<dbReference type="InterPro" id="IPR002901">
    <property type="entry name" value="MGlyc_endo_b_GlcNAc-like_dom"/>
</dbReference>
<dbReference type="Proteomes" id="UP000290204">
    <property type="component" value="Unassembled WGS sequence"/>
</dbReference>
<feature type="chain" id="PRO_5020996438" description="Peptidoglycan hydrolase" evidence="5">
    <location>
        <begin position="20"/>
        <end position="425"/>
    </location>
</feature>
<name>A0A4Q1CDU3_9BACT</name>
<reference evidence="7 8" key="1">
    <citation type="submission" date="2019-01" db="EMBL/GenBank/DDBJ databases">
        <title>Lacibacter sp. strain TTM-7.</title>
        <authorList>
            <person name="Chen W.-M."/>
        </authorList>
    </citation>
    <scope>NUCLEOTIDE SEQUENCE [LARGE SCALE GENOMIC DNA]</scope>
    <source>
        <strain evidence="7 8">TTM-7</strain>
    </source>
</reference>
<organism evidence="7 8">
    <name type="scientific">Lacibacter luteus</name>
    <dbReference type="NCBI Taxonomy" id="2508719"/>
    <lineage>
        <taxon>Bacteria</taxon>
        <taxon>Pseudomonadati</taxon>
        <taxon>Bacteroidota</taxon>
        <taxon>Chitinophagia</taxon>
        <taxon>Chitinophagales</taxon>
        <taxon>Chitinophagaceae</taxon>
        <taxon>Lacibacter</taxon>
    </lineage>
</organism>
<dbReference type="GO" id="GO:0031640">
    <property type="term" value="P:killing of cells of another organism"/>
    <property type="evidence" value="ECO:0007669"/>
    <property type="project" value="UniProtKB-KW"/>
</dbReference>
<gene>
    <name evidence="7" type="ORF">ESA94_20950</name>
</gene>
<keyword evidence="5" id="KW-0732">Signal</keyword>
<dbReference type="InterPro" id="IPR018392">
    <property type="entry name" value="LysM"/>
</dbReference>
<evidence type="ECO:0000256" key="2">
    <source>
        <dbReference type="ARBA" id="ARBA00022638"/>
    </source>
</evidence>
<dbReference type="SMART" id="SM00047">
    <property type="entry name" value="LYZ2"/>
    <property type="match status" value="1"/>
</dbReference>
<dbReference type="Gene3D" id="1.10.530.10">
    <property type="match status" value="1"/>
</dbReference>
<dbReference type="CDD" id="cd00118">
    <property type="entry name" value="LysM"/>
    <property type="match status" value="2"/>
</dbReference>
<dbReference type="AlphaFoldDB" id="A0A4Q1CDU3"/>
<accession>A0A4Q1CDU3</accession>
<keyword evidence="3" id="KW-0378">Hydrolase</keyword>
<proteinExistence type="predicted"/>
<dbReference type="PANTHER" id="PTHR33308:SF9">
    <property type="entry name" value="PEPTIDOGLYCAN HYDROLASE FLGJ"/>
    <property type="match status" value="1"/>
</dbReference>
<dbReference type="SUPFAM" id="SSF54106">
    <property type="entry name" value="LysM domain"/>
    <property type="match status" value="2"/>
</dbReference>
<feature type="domain" description="LysM" evidence="6">
    <location>
        <begin position="300"/>
        <end position="344"/>
    </location>
</feature>
<feature type="domain" description="LysM" evidence="6">
    <location>
        <begin position="380"/>
        <end position="423"/>
    </location>
</feature>
<dbReference type="Pfam" id="PF01832">
    <property type="entry name" value="Glucosaminidase"/>
    <property type="match status" value="1"/>
</dbReference>
<evidence type="ECO:0000256" key="4">
    <source>
        <dbReference type="ARBA" id="ARBA00032108"/>
    </source>
</evidence>
<dbReference type="InterPro" id="IPR036779">
    <property type="entry name" value="LysM_dom_sf"/>
</dbReference>
<dbReference type="Gene3D" id="3.10.350.10">
    <property type="entry name" value="LysM domain"/>
    <property type="match status" value="2"/>
</dbReference>
<keyword evidence="1" id="KW-0929">Antimicrobial</keyword>
<protein>
    <recommendedName>
        <fullName evidence="4">Peptidoglycan hydrolase</fullName>
    </recommendedName>
</protein>
<dbReference type="SMART" id="SM00257">
    <property type="entry name" value="LysM"/>
    <property type="match status" value="2"/>
</dbReference>
<evidence type="ECO:0000259" key="6">
    <source>
        <dbReference type="PROSITE" id="PS51782"/>
    </source>
</evidence>
<dbReference type="Pfam" id="PF01476">
    <property type="entry name" value="LysM"/>
    <property type="match status" value="2"/>
</dbReference>
<comment type="caution">
    <text evidence="7">The sequence shown here is derived from an EMBL/GenBank/DDBJ whole genome shotgun (WGS) entry which is preliminary data.</text>
</comment>